<protein>
    <submittedName>
        <fullName evidence="4">Alanine racemase</fullName>
    </submittedName>
</protein>
<dbReference type="EMBL" id="QJVD01000001">
    <property type="protein sequence ID" value="PYI69572.1"/>
    <property type="molecule type" value="Genomic_DNA"/>
</dbReference>
<comment type="caution">
    <text evidence="4">The sequence shown here is derived from an EMBL/GenBank/DDBJ whole genome shotgun (WGS) entry which is preliminary data.</text>
</comment>
<name>A0A2V5LEY9_9MICC</name>
<keyword evidence="5" id="KW-1185">Reference proteome</keyword>
<dbReference type="OrthoDB" id="9811417at2"/>
<dbReference type="InterPro" id="IPR001608">
    <property type="entry name" value="Ala_racemase_N"/>
</dbReference>
<dbReference type="Pfam" id="PF01168">
    <property type="entry name" value="Ala_racemase_N"/>
    <property type="match status" value="1"/>
</dbReference>
<dbReference type="SUPFAM" id="SSF51419">
    <property type="entry name" value="PLP-binding barrel"/>
    <property type="match status" value="1"/>
</dbReference>
<dbReference type="AlphaFoldDB" id="A0A2V5LEY9"/>
<dbReference type="Pfam" id="PF14031">
    <property type="entry name" value="D-ser_dehydrat"/>
    <property type="match status" value="1"/>
</dbReference>
<dbReference type="InterPro" id="IPR026956">
    <property type="entry name" value="D-ser_dehydrat-like_dom"/>
</dbReference>
<reference evidence="4 5" key="1">
    <citation type="submission" date="2018-05" db="EMBL/GenBank/DDBJ databases">
        <title>Genetic diversity of glacier-inhabiting Cryobacterium bacteria in China and description of Cryobacterium mengkeensis sp. nov. and Arthrobacter glacialis sp. nov.</title>
        <authorList>
            <person name="Liu Q."/>
            <person name="Xin Y.-H."/>
        </authorList>
    </citation>
    <scope>NUCLEOTIDE SEQUENCE [LARGE SCALE GENOMIC DNA]</scope>
    <source>
        <strain evidence="4 5">LI2</strain>
    </source>
</reference>
<comment type="similarity">
    <text evidence="1">Belongs to the DSD1 family.</text>
</comment>
<evidence type="ECO:0000256" key="1">
    <source>
        <dbReference type="ARBA" id="ARBA00005323"/>
    </source>
</evidence>
<evidence type="ECO:0000259" key="3">
    <source>
        <dbReference type="SMART" id="SM01119"/>
    </source>
</evidence>
<dbReference type="Gene3D" id="2.40.37.20">
    <property type="entry name" value="D-serine dehydratase-like domain"/>
    <property type="match status" value="1"/>
</dbReference>
<dbReference type="GO" id="GO:0008721">
    <property type="term" value="F:D-serine ammonia-lyase activity"/>
    <property type="evidence" value="ECO:0007669"/>
    <property type="project" value="TreeGrafter"/>
</dbReference>
<evidence type="ECO:0000313" key="4">
    <source>
        <dbReference type="EMBL" id="PYI69572.1"/>
    </source>
</evidence>
<dbReference type="PANTHER" id="PTHR28004">
    <property type="entry name" value="ZGC:162816-RELATED"/>
    <property type="match status" value="1"/>
</dbReference>
<dbReference type="RefSeq" id="WP_110498995.1">
    <property type="nucleotide sequence ID" value="NZ_QJVD01000001.1"/>
</dbReference>
<accession>A0A2V5LEY9</accession>
<evidence type="ECO:0000256" key="2">
    <source>
        <dbReference type="ARBA" id="ARBA00023239"/>
    </source>
</evidence>
<dbReference type="InterPro" id="IPR042208">
    <property type="entry name" value="D-ser_dehydrat-like_sf"/>
</dbReference>
<organism evidence="4 5">
    <name type="scientific">Arthrobacter livingstonensis</name>
    <dbReference type="NCBI Taxonomy" id="670078"/>
    <lineage>
        <taxon>Bacteria</taxon>
        <taxon>Bacillati</taxon>
        <taxon>Actinomycetota</taxon>
        <taxon>Actinomycetes</taxon>
        <taxon>Micrococcales</taxon>
        <taxon>Micrococcaceae</taxon>
        <taxon>Arthrobacter</taxon>
    </lineage>
</organism>
<dbReference type="InterPro" id="IPR051466">
    <property type="entry name" value="D-amino_acid_metab_enzyme"/>
</dbReference>
<dbReference type="Gene3D" id="3.20.20.10">
    <property type="entry name" value="Alanine racemase"/>
    <property type="match status" value="1"/>
</dbReference>
<evidence type="ECO:0000313" key="5">
    <source>
        <dbReference type="Proteomes" id="UP000247832"/>
    </source>
</evidence>
<feature type="domain" description="D-serine dehydratase-like" evidence="3">
    <location>
        <begin position="253"/>
        <end position="345"/>
    </location>
</feature>
<dbReference type="Proteomes" id="UP000247832">
    <property type="component" value="Unassembled WGS sequence"/>
</dbReference>
<dbReference type="SMART" id="SM01119">
    <property type="entry name" value="D-ser_dehydrat"/>
    <property type="match status" value="1"/>
</dbReference>
<sequence length="362" mass="36665">MEQTNFAAPGFPSTPFLSVDAGTMDRNLTAMAKRAATAGVSLRPHVKTHKVPQIAQRQLELGAVGLTVATLGEAEVFADAGCTDLFLAYPLWVTPARAARIKSLAGRAALRIGVDSVEGARELGQAVAGSAVQVMVEVDSGHHRSGCRPDDAGAVAQAALDNGLAVAGVFTFPGHGYGPGKRGPAAEQEAAALSAAVASLAAVGVDADTVSGGSTPTAADADASVLNEIRPGVYVFNDSQQVELGTCGWEAVALTAVGTVVSSTGRNVIVDAGSKVLGADQPAWATGGGRILGMPDARITALSEHHATVAVPDSVPLPRRGDILQLVPNHVCAAVNLAEELVVVRDGAPAGTWAVAARGRNS</sequence>
<keyword evidence="2" id="KW-0456">Lyase</keyword>
<dbReference type="GO" id="GO:0036088">
    <property type="term" value="P:D-serine catabolic process"/>
    <property type="evidence" value="ECO:0007669"/>
    <property type="project" value="TreeGrafter"/>
</dbReference>
<dbReference type="PANTHER" id="PTHR28004:SF2">
    <property type="entry name" value="D-SERINE DEHYDRATASE"/>
    <property type="match status" value="1"/>
</dbReference>
<gene>
    <name evidence="4" type="ORF">CVV68_00185</name>
</gene>
<proteinExistence type="inferred from homology"/>
<dbReference type="InterPro" id="IPR029066">
    <property type="entry name" value="PLP-binding_barrel"/>
</dbReference>